<dbReference type="RefSeq" id="WP_355401391.1">
    <property type="nucleotide sequence ID" value="NZ_JBEGHN010000034.1"/>
</dbReference>
<dbReference type="CDD" id="cd00063">
    <property type="entry name" value="FN3"/>
    <property type="match status" value="3"/>
</dbReference>
<dbReference type="EMBL" id="JBEXPZ010000048">
    <property type="protein sequence ID" value="MET9849074.1"/>
    <property type="molecule type" value="Genomic_DNA"/>
</dbReference>
<dbReference type="SUPFAM" id="SSF49265">
    <property type="entry name" value="Fibronectin type III"/>
    <property type="match status" value="2"/>
</dbReference>
<dbReference type="PANTHER" id="PTHR46957:SF3">
    <property type="entry name" value="CYTOKINE RECEPTOR"/>
    <property type="match status" value="1"/>
</dbReference>
<dbReference type="PROSITE" id="PS50853">
    <property type="entry name" value="FN3"/>
    <property type="match status" value="3"/>
</dbReference>
<protein>
    <submittedName>
        <fullName evidence="5">Fibronectin type III domain-containing protein</fullName>
    </submittedName>
</protein>
<reference evidence="5 6" key="1">
    <citation type="submission" date="2024-06" db="EMBL/GenBank/DDBJ databases">
        <title>The Natural Products Discovery Center: Release of the First 8490 Sequenced Strains for Exploring Actinobacteria Biosynthetic Diversity.</title>
        <authorList>
            <person name="Kalkreuter E."/>
            <person name="Kautsar S.A."/>
            <person name="Yang D."/>
            <person name="Bader C.D."/>
            <person name="Teijaro C.N."/>
            <person name="Fluegel L."/>
            <person name="Davis C.M."/>
            <person name="Simpson J.R."/>
            <person name="Lauterbach L."/>
            <person name="Steele A.D."/>
            <person name="Gui C."/>
            <person name="Meng S."/>
            <person name="Li G."/>
            <person name="Viehrig K."/>
            <person name="Ye F."/>
            <person name="Su P."/>
            <person name="Kiefer A.F."/>
            <person name="Nichols A."/>
            <person name="Cepeda A.J."/>
            <person name="Yan W."/>
            <person name="Fan B."/>
            <person name="Jiang Y."/>
            <person name="Adhikari A."/>
            <person name="Zheng C.-J."/>
            <person name="Schuster L."/>
            <person name="Cowan T.M."/>
            <person name="Smanski M.J."/>
            <person name="Chevrette M.G."/>
            <person name="De Carvalho L.P.S."/>
            <person name="Shen B."/>
        </authorList>
    </citation>
    <scope>NUCLEOTIDE SEQUENCE [LARGE SCALE GENOMIC DNA]</scope>
    <source>
        <strain evidence="5 6">NPDC006434</strain>
    </source>
</reference>
<dbReference type="PROSITE" id="PS51257">
    <property type="entry name" value="PROKAR_LIPOPROTEIN"/>
    <property type="match status" value="1"/>
</dbReference>
<evidence type="ECO:0000256" key="2">
    <source>
        <dbReference type="ARBA" id="ARBA00023326"/>
    </source>
</evidence>
<keyword evidence="1" id="KW-0326">Glycosidase</keyword>
<keyword evidence="6" id="KW-1185">Reference proteome</keyword>
<feature type="domain" description="Fibronectin type-III" evidence="4">
    <location>
        <begin position="132"/>
        <end position="222"/>
    </location>
</feature>
<name>A0ABV2V5H1_9ACTN</name>
<evidence type="ECO:0000313" key="5">
    <source>
        <dbReference type="EMBL" id="MET9849074.1"/>
    </source>
</evidence>
<dbReference type="InterPro" id="IPR050713">
    <property type="entry name" value="RTP_Phos/Ushers"/>
</dbReference>
<proteinExistence type="predicted"/>
<feature type="region of interest" description="Disordered" evidence="3">
    <location>
        <begin position="219"/>
        <end position="240"/>
    </location>
</feature>
<dbReference type="Pfam" id="PF00041">
    <property type="entry name" value="fn3"/>
    <property type="match status" value="2"/>
</dbReference>
<comment type="caution">
    <text evidence="5">The sequence shown here is derived from an EMBL/GenBank/DDBJ whole genome shotgun (WGS) entry which is preliminary data.</text>
</comment>
<dbReference type="InterPro" id="IPR036116">
    <property type="entry name" value="FN3_sf"/>
</dbReference>
<sequence length="335" mass="35419">MRRVPVPVSLPVLVVCGSLLLTVSCGMRESPGRRVPPAPPGVTAAAGSATSVHVMWNRVSGEPEVAGYEVYRGERKVKDVPGDAHMVDVTRLRPSTTYVFTVRARTTAGDLGPPSVEVRATTPAAGAADRRPPSRPARVDGRVLGSTAVQLSWEPSPDDRDVVSYDILQGDSKIHSVGGEQTAAVVTGLRPGTRYSFTVRARDAADNLSPVSRAVPLTTARRNGQEEGRPGAGDGAGTAPTAFRAGTRLIDGAYSIELSWVPPRADGMVTEYEIQLDGRPATTLVWGGTPPRGRATYSFYAGRKAGVTHRVRIRAKLPDGTWGGFSAERTVTTGG</sequence>
<dbReference type="Gene3D" id="2.60.40.10">
    <property type="entry name" value="Immunoglobulins"/>
    <property type="match status" value="3"/>
</dbReference>
<gene>
    <name evidence="5" type="ORF">ABZZ21_31920</name>
</gene>
<keyword evidence="2" id="KW-0624">Polysaccharide degradation</keyword>
<organism evidence="5 6">
    <name type="scientific">Streptomyces ossamyceticus</name>
    <dbReference type="NCBI Taxonomy" id="249581"/>
    <lineage>
        <taxon>Bacteria</taxon>
        <taxon>Bacillati</taxon>
        <taxon>Actinomycetota</taxon>
        <taxon>Actinomycetes</taxon>
        <taxon>Kitasatosporales</taxon>
        <taxon>Streptomycetaceae</taxon>
        <taxon>Streptomyces</taxon>
    </lineage>
</organism>
<dbReference type="InterPro" id="IPR003961">
    <property type="entry name" value="FN3_dom"/>
</dbReference>
<feature type="domain" description="Fibronectin type-III" evidence="4">
    <location>
        <begin position="36"/>
        <end position="125"/>
    </location>
</feature>
<dbReference type="InterPro" id="IPR013783">
    <property type="entry name" value="Ig-like_fold"/>
</dbReference>
<feature type="domain" description="Fibronectin type-III" evidence="4">
    <location>
        <begin position="239"/>
        <end position="335"/>
    </location>
</feature>
<evidence type="ECO:0000313" key="6">
    <source>
        <dbReference type="Proteomes" id="UP001550210"/>
    </source>
</evidence>
<evidence type="ECO:0000256" key="1">
    <source>
        <dbReference type="ARBA" id="ARBA00023295"/>
    </source>
</evidence>
<evidence type="ECO:0000259" key="4">
    <source>
        <dbReference type="PROSITE" id="PS50853"/>
    </source>
</evidence>
<feature type="compositionally biased region" description="Basic and acidic residues" evidence="3">
    <location>
        <begin position="128"/>
        <end position="141"/>
    </location>
</feature>
<dbReference type="Proteomes" id="UP001550210">
    <property type="component" value="Unassembled WGS sequence"/>
</dbReference>
<accession>A0ABV2V5H1</accession>
<keyword evidence="2" id="KW-0119">Carbohydrate metabolism</keyword>
<feature type="region of interest" description="Disordered" evidence="3">
    <location>
        <begin position="111"/>
        <end position="141"/>
    </location>
</feature>
<dbReference type="PANTHER" id="PTHR46957">
    <property type="entry name" value="CYTOKINE RECEPTOR"/>
    <property type="match status" value="1"/>
</dbReference>
<keyword evidence="1" id="KW-0378">Hydrolase</keyword>
<evidence type="ECO:0000256" key="3">
    <source>
        <dbReference type="SAM" id="MobiDB-lite"/>
    </source>
</evidence>
<dbReference type="SMART" id="SM00060">
    <property type="entry name" value="FN3"/>
    <property type="match status" value="3"/>
</dbReference>